<reference evidence="3" key="2">
    <citation type="submission" date="2021-03" db="UniProtKB">
        <authorList>
            <consortium name="Ensembl"/>
        </authorList>
    </citation>
    <scope>IDENTIFICATION</scope>
</reference>
<dbReference type="Pfam" id="PF25040">
    <property type="entry name" value="BLTP1_C"/>
    <property type="match status" value="2"/>
</dbReference>
<feature type="domain" description="A to I editase" evidence="2">
    <location>
        <begin position="1"/>
        <end position="85"/>
    </location>
</feature>
<feature type="compositionally biased region" description="Polar residues" evidence="1">
    <location>
        <begin position="307"/>
        <end position="327"/>
    </location>
</feature>
<organism evidence="3">
    <name type="scientific">Xenopus tropicalis</name>
    <name type="common">Western clawed frog</name>
    <name type="synonym">Silurana tropicalis</name>
    <dbReference type="NCBI Taxonomy" id="8364"/>
    <lineage>
        <taxon>Eukaryota</taxon>
        <taxon>Metazoa</taxon>
        <taxon>Chordata</taxon>
        <taxon>Craniata</taxon>
        <taxon>Vertebrata</taxon>
        <taxon>Euteleostomi</taxon>
        <taxon>Amphibia</taxon>
        <taxon>Batrachia</taxon>
        <taxon>Anura</taxon>
        <taxon>Pipoidea</taxon>
        <taxon>Pipidae</taxon>
        <taxon>Xenopodinae</taxon>
        <taxon>Xenopus</taxon>
        <taxon>Silurana</taxon>
    </lineage>
</organism>
<feature type="region of interest" description="Disordered" evidence="1">
    <location>
        <begin position="386"/>
        <end position="410"/>
    </location>
</feature>
<feature type="compositionally biased region" description="Polar residues" evidence="1">
    <location>
        <begin position="139"/>
        <end position="157"/>
    </location>
</feature>
<dbReference type="PANTHER" id="PTHR31640:SF1">
    <property type="entry name" value="BRIDGE-LIKE LIPID TRANSFER PROTEIN FAMILY MEMBER 1"/>
    <property type="match status" value="1"/>
</dbReference>
<dbReference type="AlphaFoldDB" id="A0A803J8B1"/>
<feature type="region of interest" description="Disordered" evidence="1">
    <location>
        <begin position="36"/>
        <end position="66"/>
    </location>
</feature>
<feature type="compositionally biased region" description="Low complexity" evidence="1">
    <location>
        <begin position="328"/>
        <end position="361"/>
    </location>
</feature>
<dbReference type="GeneTree" id="ENSGT00640000091487"/>
<feature type="compositionally biased region" description="Basic and acidic residues" evidence="1">
    <location>
        <begin position="46"/>
        <end position="57"/>
    </location>
</feature>
<dbReference type="GO" id="GO:0003723">
    <property type="term" value="F:RNA binding"/>
    <property type="evidence" value="ECO:0007669"/>
    <property type="project" value="InterPro"/>
</dbReference>
<dbReference type="InterPro" id="IPR002466">
    <property type="entry name" value="A_deamin"/>
</dbReference>
<feature type="compositionally biased region" description="Polar residues" evidence="1">
    <location>
        <begin position="111"/>
        <end position="125"/>
    </location>
</feature>
<evidence type="ECO:0000256" key="1">
    <source>
        <dbReference type="SAM" id="MobiDB-lite"/>
    </source>
</evidence>
<dbReference type="PANTHER" id="PTHR31640">
    <property type="entry name" value="TRANSMEMBRANE PROTEIN KIAA1109"/>
    <property type="match status" value="1"/>
</dbReference>
<dbReference type="PROSITE" id="PS50141">
    <property type="entry name" value="A_DEAMIN_EDITASE"/>
    <property type="match status" value="1"/>
</dbReference>
<evidence type="ECO:0000259" key="2">
    <source>
        <dbReference type="PROSITE" id="PS50141"/>
    </source>
</evidence>
<dbReference type="GO" id="GO:0006396">
    <property type="term" value="P:RNA processing"/>
    <property type="evidence" value="ECO:0007669"/>
    <property type="project" value="InterPro"/>
</dbReference>
<accession>A0A803J8B1</accession>
<sequence>MMDKSIFCTEPATNLLAVKPNFNIFLYMNQLPKGAAQTNPQLSYDRSCRSLDQDSPSKKKKMQANYSSTTHLLVGKKVPSSLQTKPSDLETTVFYIPGVDVKLHYNSKTLKTESPNASRGSSLPRTLSKESKLYGMKDTATSPLPSSVHSKTNTLLPPQSPPMPSAKGKGSSGVKTAKLYAWVALQSLPEEMVISPNLLDFLEKALETIPITPVERNYAVSSQDEDIGQFDLQDPLEESTTSLVSSSTSPYSSFPVDVVVYVRVQPSQIRFSCLPVSRVECMLKLPSLDLVFSSNRSELETLGPSHPSDSSIGNLSMPSGSKPNLNKSGMPGTSPGLGSPLGRTRHSSSQSDLTSSSSNSSGLSFTACMSDFSLYVFHPYGAGKQKSAVSGLTPGPSGLGQVDEEPTSVTGRKDSLSINLEFVKVSLSRMRRSGGASFFESVSANKTPSKMDTTLINISAVCDIGSASFKYDMRRLSEILAFPRAWYRRSIARHLFLGDQTINLPGSSEHSTYIVQTLDFHLGHNTMVTKPCGALESPMATITKITRRRHENPPHGVASVQEWFNYVTAMRNEDDSKPKVACSVVTEFTDHICVMMDAELIIFLHDMVSAYLKEKEKVKFPPRVFTTRPGQKSPVIQINESSSEKEKEENTNYTYVDWREFMCNTWHLEPTLRLISWTGRKIDPVGVDYILQKLGFHHARTTIPKWLQRGVMDPLDKVLSVLIKKLGSALQDEKEKKGKDKEEH</sequence>
<feature type="region of interest" description="Disordered" evidence="1">
    <location>
        <begin position="298"/>
        <end position="361"/>
    </location>
</feature>
<dbReference type="Ensembl" id="ENSXETT00000107617">
    <property type="protein sequence ID" value="ENSXETP00000104112"/>
    <property type="gene ID" value="ENSXETG00000001596"/>
</dbReference>
<name>A0A803J8B1_XENTR</name>
<dbReference type="GO" id="GO:0004000">
    <property type="term" value="F:adenosine deaminase activity"/>
    <property type="evidence" value="ECO:0007669"/>
    <property type="project" value="InterPro"/>
</dbReference>
<dbReference type="Bgee" id="ENSXETG00000001596">
    <property type="expression patterns" value="Expressed in brain and 13 other cell types or tissues"/>
</dbReference>
<evidence type="ECO:0000313" key="3">
    <source>
        <dbReference type="Ensembl" id="ENSXETP00000104112"/>
    </source>
</evidence>
<protein>
    <submittedName>
        <fullName evidence="3">Transmembrane protein KIAA1109-like</fullName>
    </submittedName>
</protein>
<dbReference type="InterPro" id="IPR056742">
    <property type="entry name" value="BLTP1_C"/>
</dbReference>
<feature type="region of interest" description="Disordered" evidence="1">
    <location>
        <begin position="111"/>
        <end position="172"/>
    </location>
</feature>
<dbReference type="InterPro" id="IPR033616">
    <property type="entry name" value="BLTP1"/>
</dbReference>
<gene>
    <name evidence="3" type="primary">LOC101734304</name>
</gene>
<reference evidence="3" key="1">
    <citation type="journal article" date="2010" name="Science">
        <title>The genome of the Western clawed frog Xenopus tropicalis.</title>
        <authorList>
            <person name="Hellsten U."/>
            <person name="Harland R.M."/>
            <person name="Gilchrist M.J."/>
            <person name="Hendrix D."/>
            <person name="Jurka J."/>
            <person name="Kapitonov V."/>
            <person name="Ovcharenko I."/>
            <person name="Putnam N.H."/>
            <person name="Shu S."/>
            <person name="Taher L."/>
            <person name="Blitz I.L."/>
            <person name="Blumberg B."/>
            <person name="Dichmann D.S."/>
            <person name="Dubchak I."/>
            <person name="Amaya E."/>
            <person name="Detter J.C."/>
            <person name="Fletcher R."/>
            <person name="Gerhard D.S."/>
            <person name="Goodstein D."/>
            <person name="Graves T."/>
            <person name="Grigoriev I.V."/>
            <person name="Grimwood J."/>
            <person name="Kawashima T."/>
            <person name="Lindquist E."/>
            <person name="Lucas S.M."/>
            <person name="Mead P.E."/>
            <person name="Mitros T."/>
            <person name="Ogino H."/>
            <person name="Ohta Y."/>
            <person name="Poliakov A.V."/>
            <person name="Pollet N."/>
            <person name="Robert J."/>
            <person name="Salamov A."/>
            <person name="Sater A.K."/>
            <person name="Schmutz J."/>
            <person name="Terry A."/>
            <person name="Vize P.D."/>
            <person name="Warren W.C."/>
            <person name="Wells D."/>
            <person name="Wills A."/>
            <person name="Wilson R.K."/>
            <person name="Zimmerman L.B."/>
            <person name="Zorn A.M."/>
            <person name="Grainger R."/>
            <person name="Grammer T."/>
            <person name="Khokha M.K."/>
            <person name="Richardson P.M."/>
            <person name="Rokhsar D.S."/>
        </authorList>
    </citation>
    <scope>NUCLEOTIDE SEQUENCE [LARGE SCALE GENOMIC DNA]</scope>
    <source>
        <strain evidence="3">Nigerian</strain>
    </source>
</reference>
<dbReference type="SMART" id="SM01220">
    <property type="entry name" value="FSA_C"/>
    <property type="match status" value="1"/>
</dbReference>
<proteinExistence type="predicted"/>